<reference evidence="1" key="1">
    <citation type="journal article" date="2021" name="Proc. Natl. Acad. Sci. U.S.A.">
        <title>A Catalog of Tens of Thousands of Viruses from Human Metagenomes Reveals Hidden Associations with Chronic Diseases.</title>
        <authorList>
            <person name="Tisza M.J."/>
            <person name="Buck C.B."/>
        </authorList>
    </citation>
    <scope>NUCLEOTIDE SEQUENCE</scope>
    <source>
        <strain evidence="1">CtyU16</strain>
    </source>
</reference>
<evidence type="ECO:0000313" key="1">
    <source>
        <dbReference type="EMBL" id="DAF64830.1"/>
    </source>
</evidence>
<dbReference type="EMBL" id="BK032868">
    <property type="protein sequence ID" value="DAF64830.1"/>
    <property type="molecule type" value="Genomic_DNA"/>
</dbReference>
<organism evidence="1">
    <name type="scientific">Siphoviridae sp. ctyU16</name>
    <dbReference type="NCBI Taxonomy" id="2827976"/>
    <lineage>
        <taxon>Viruses</taxon>
        <taxon>Duplodnaviria</taxon>
        <taxon>Heunggongvirae</taxon>
        <taxon>Uroviricota</taxon>
        <taxon>Caudoviricetes</taxon>
    </lineage>
</organism>
<name>A0A8S5TNW7_9CAUD</name>
<accession>A0A8S5TNW7</accession>
<sequence>MKNKTRCSFLCSRSGFRTVTAFLCQILRKINFLSIVINFVKSRKCFKC</sequence>
<proteinExistence type="predicted"/>
<protein>
    <submittedName>
        <fullName evidence="1">Uncharacterized protein</fullName>
    </submittedName>
</protein>